<reference evidence="3" key="2">
    <citation type="journal article" date="2023" name="Microorganisms">
        <title>Isolation and Genomic Characteristics of Cat-Borne Campylobacter felis sp. nov. and Sheep-Borne Campylobacter ovis sp. nov.</title>
        <authorList>
            <person name="Wang H."/>
            <person name="Li Y."/>
            <person name="Gu Y."/>
            <person name="Zhou G."/>
            <person name="Chen X."/>
            <person name="Zhang X."/>
            <person name="Shao Z."/>
            <person name="Zhang J."/>
            <person name="Zhang M."/>
        </authorList>
    </citation>
    <scope>NUCLEOTIDE SEQUENCE</scope>
    <source>
        <strain evidence="3">XJK33-1</strain>
    </source>
</reference>
<proteinExistence type="predicted"/>
<dbReference type="RefSeq" id="WP_289774240.1">
    <property type="nucleotide sequence ID" value="NZ_JANURU010000021.1"/>
</dbReference>
<gene>
    <name evidence="3" type="ORF">NYG95_08230</name>
</gene>
<dbReference type="Proteomes" id="UP001176223">
    <property type="component" value="Unassembled WGS sequence"/>
</dbReference>
<evidence type="ECO:0000256" key="2">
    <source>
        <dbReference type="SAM" id="MobiDB-lite"/>
    </source>
</evidence>
<name>A0ABT7I5L2_9BACT</name>
<feature type="coiled-coil region" evidence="1">
    <location>
        <begin position="236"/>
        <end position="332"/>
    </location>
</feature>
<protein>
    <recommendedName>
        <fullName evidence="5">Chromosome partition protein Smc</fullName>
    </recommendedName>
</protein>
<evidence type="ECO:0008006" key="5">
    <source>
        <dbReference type="Google" id="ProtNLM"/>
    </source>
</evidence>
<comment type="caution">
    <text evidence="3">The sequence shown here is derived from an EMBL/GenBank/DDBJ whole genome shotgun (WGS) entry which is preliminary data.</text>
</comment>
<accession>A0ABT7I5L2</accession>
<sequence length="368" mass="41844">MRELNETLNDEESGALNVETQSQTSDVARGNGVRVETEAEQGGEVKPETSEEQLLKKLENALNQNVNWLEQIKLTLMSVYSLFKTNESLKKGYDFVLSEANKTLEDTRSVYNDTLALKESTAELNEEVKELDANASGLLQNVERLKDEIIEVENNIANDKDDTRALIQRGEALKSEFEEINTRLEGANSLITEFVTLYGEKKAEITHTLEGARTELEGYVNTTRTEINAAKGELDRTDLESQKNEILEEINRVKEEARAQLNSTDLNSQKEQITSEINAVKQQILTEINRVKEEARAELNGADLESQKNEILEEINRVKEEARAELNETDQYLIRMFTYILNHLNLPFPPNDREILPEGDLLPNEEDE</sequence>
<keyword evidence="4" id="KW-1185">Reference proteome</keyword>
<evidence type="ECO:0000313" key="4">
    <source>
        <dbReference type="Proteomes" id="UP001176223"/>
    </source>
</evidence>
<reference evidence="3" key="1">
    <citation type="submission" date="2022-08" db="EMBL/GenBank/DDBJ databases">
        <authorList>
            <person name="Wang H."/>
        </authorList>
    </citation>
    <scope>NUCLEOTIDE SEQUENCE</scope>
    <source>
        <strain evidence="3">XJK33-1</strain>
    </source>
</reference>
<dbReference type="EMBL" id="JANURU010000021">
    <property type="protein sequence ID" value="MDL0147588.1"/>
    <property type="molecule type" value="Genomic_DNA"/>
</dbReference>
<evidence type="ECO:0000313" key="3">
    <source>
        <dbReference type="EMBL" id="MDL0147588.1"/>
    </source>
</evidence>
<feature type="coiled-coil region" evidence="1">
    <location>
        <begin position="121"/>
        <end position="162"/>
    </location>
</feature>
<organism evidence="3 4">
    <name type="scientific">Campylobacter felis</name>
    <dbReference type="NCBI Taxonomy" id="2974565"/>
    <lineage>
        <taxon>Bacteria</taxon>
        <taxon>Pseudomonadati</taxon>
        <taxon>Campylobacterota</taxon>
        <taxon>Epsilonproteobacteria</taxon>
        <taxon>Campylobacterales</taxon>
        <taxon>Campylobacteraceae</taxon>
        <taxon>Campylobacter</taxon>
    </lineage>
</organism>
<feature type="region of interest" description="Disordered" evidence="2">
    <location>
        <begin position="1"/>
        <end position="51"/>
    </location>
</feature>
<evidence type="ECO:0000256" key="1">
    <source>
        <dbReference type="SAM" id="Coils"/>
    </source>
</evidence>
<feature type="region of interest" description="Disordered" evidence="2">
    <location>
        <begin position="349"/>
        <end position="368"/>
    </location>
</feature>
<keyword evidence="1" id="KW-0175">Coiled coil</keyword>